<dbReference type="KEGG" id="ehx:EMIHUDRAFT_257814"/>
<name>A0A0D3IFW0_EMIH1</name>
<proteinExistence type="predicted"/>
<feature type="region of interest" description="Disordered" evidence="1">
    <location>
        <begin position="1"/>
        <end position="116"/>
    </location>
</feature>
<reference evidence="2" key="2">
    <citation type="submission" date="2024-10" db="UniProtKB">
        <authorList>
            <consortium name="EnsemblProtists"/>
        </authorList>
    </citation>
    <scope>IDENTIFICATION</scope>
</reference>
<dbReference type="AlphaFoldDB" id="A0A0D3IFW0"/>
<dbReference type="PaxDb" id="2903-EOD10145"/>
<evidence type="ECO:0000256" key="1">
    <source>
        <dbReference type="SAM" id="MobiDB-lite"/>
    </source>
</evidence>
<dbReference type="Proteomes" id="UP000013827">
    <property type="component" value="Unassembled WGS sequence"/>
</dbReference>
<feature type="compositionally biased region" description="Pro residues" evidence="1">
    <location>
        <begin position="60"/>
        <end position="73"/>
    </location>
</feature>
<sequence length="116" mass="12082">MVCGAGWSPATEPKKLQPGSSHAEAPQHSVRCAGPAVQLDAKAASKTAASGHEGPNVPLATPPRRPLAPPPNGPCSSATRAAETRLSPPKQQQQQWQRDLTSAESDVSVGYSRKIP</sequence>
<reference evidence="3" key="1">
    <citation type="journal article" date="2013" name="Nature">
        <title>Pan genome of the phytoplankton Emiliania underpins its global distribution.</title>
        <authorList>
            <person name="Read B.A."/>
            <person name="Kegel J."/>
            <person name="Klute M.J."/>
            <person name="Kuo A."/>
            <person name="Lefebvre S.C."/>
            <person name="Maumus F."/>
            <person name="Mayer C."/>
            <person name="Miller J."/>
            <person name="Monier A."/>
            <person name="Salamov A."/>
            <person name="Young J."/>
            <person name="Aguilar M."/>
            <person name="Claverie J.M."/>
            <person name="Frickenhaus S."/>
            <person name="Gonzalez K."/>
            <person name="Herman E.K."/>
            <person name="Lin Y.C."/>
            <person name="Napier J."/>
            <person name="Ogata H."/>
            <person name="Sarno A.F."/>
            <person name="Shmutz J."/>
            <person name="Schroeder D."/>
            <person name="de Vargas C."/>
            <person name="Verret F."/>
            <person name="von Dassow P."/>
            <person name="Valentin K."/>
            <person name="Van de Peer Y."/>
            <person name="Wheeler G."/>
            <person name="Dacks J.B."/>
            <person name="Delwiche C.F."/>
            <person name="Dyhrman S.T."/>
            <person name="Glockner G."/>
            <person name="John U."/>
            <person name="Richards T."/>
            <person name="Worden A.Z."/>
            <person name="Zhang X."/>
            <person name="Grigoriev I.V."/>
            <person name="Allen A.E."/>
            <person name="Bidle K."/>
            <person name="Borodovsky M."/>
            <person name="Bowler C."/>
            <person name="Brownlee C."/>
            <person name="Cock J.M."/>
            <person name="Elias M."/>
            <person name="Gladyshev V.N."/>
            <person name="Groth M."/>
            <person name="Guda C."/>
            <person name="Hadaegh A."/>
            <person name="Iglesias-Rodriguez M.D."/>
            <person name="Jenkins J."/>
            <person name="Jones B.M."/>
            <person name="Lawson T."/>
            <person name="Leese F."/>
            <person name="Lindquist E."/>
            <person name="Lobanov A."/>
            <person name="Lomsadze A."/>
            <person name="Malik S.B."/>
            <person name="Marsh M.E."/>
            <person name="Mackinder L."/>
            <person name="Mock T."/>
            <person name="Mueller-Roeber B."/>
            <person name="Pagarete A."/>
            <person name="Parker M."/>
            <person name="Probert I."/>
            <person name="Quesneville H."/>
            <person name="Raines C."/>
            <person name="Rensing S.A."/>
            <person name="Riano-Pachon D.M."/>
            <person name="Richier S."/>
            <person name="Rokitta S."/>
            <person name="Shiraiwa Y."/>
            <person name="Soanes D.M."/>
            <person name="van der Giezen M."/>
            <person name="Wahlund T.M."/>
            <person name="Williams B."/>
            <person name="Wilson W."/>
            <person name="Wolfe G."/>
            <person name="Wurch L.L."/>
        </authorList>
    </citation>
    <scope>NUCLEOTIDE SEQUENCE</scope>
</reference>
<evidence type="ECO:0000313" key="3">
    <source>
        <dbReference type="Proteomes" id="UP000013827"/>
    </source>
</evidence>
<dbReference type="RefSeq" id="XP_005762574.1">
    <property type="nucleotide sequence ID" value="XM_005762517.1"/>
</dbReference>
<keyword evidence="3" id="KW-1185">Reference proteome</keyword>
<accession>A0A0D3IFW0</accession>
<evidence type="ECO:0000313" key="2">
    <source>
        <dbReference type="EnsemblProtists" id="EOD10145"/>
    </source>
</evidence>
<protein>
    <submittedName>
        <fullName evidence="2">Uncharacterized protein</fullName>
    </submittedName>
</protein>
<dbReference type="GeneID" id="17256297"/>
<dbReference type="EnsemblProtists" id="EOD10145">
    <property type="protein sequence ID" value="EOD10145"/>
    <property type="gene ID" value="EMIHUDRAFT_257814"/>
</dbReference>
<dbReference type="HOGENOM" id="CLU_2101538_0_0_1"/>
<organism evidence="2 3">
    <name type="scientific">Emiliania huxleyi (strain CCMP1516)</name>
    <dbReference type="NCBI Taxonomy" id="280463"/>
    <lineage>
        <taxon>Eukaryota</taxon>
        <taxon>Haptista</taxon>
        <taxon>Haptophyta</taxon>
        <taxon>Prymnesiophyceae</taxon>
        <taxon>Isochrysidales</taxon>
        <taxon>Noelaerhabdaceae</taxon>
        <taxon>Emiliania</taxon>
    </lineage>
</organism>